<evidence type="ECO:0000259" key="1">
    <source>
        <dbReference type="Pfam" id="PF08818"/>
    </source>
</evidence>
<dbReference type="EMBL" id="JAUJEA010000005">
    <property type="protein sequence ID" value="MDN5202781.1"/>
    <property type="molecule type" value="Genomic_DNA"/>
</dbReference>
<comment type="caution">
    <text evidence="2">The sequence shown here is derived from an EMBL/GenBank/DDBJ whole genome shotgun (WGS) entry which is preliminary data.</text>
</comment>
<gene>
    <name evidence="2" type="ORF">QQ008_15435</name>
</gene>
<organism evidence="2 3">
    <name type="scientific">Splendidivirga corallicola</name>
    <dbReference type="NCBI Taxonomy" id="3051826"/>
    <lineage>
        <taxon>Bacteria</taxon>
        <taxon>Pseudomonadati</taxon>
        <taxon>Bacteroidota</taxon>
        <taxon>Cytophagia</taxon>
        <taxon>Cytophagales</taxon>
        <taxon>Splendidivirgaceae</taxon>
        <taxon>Splendidivirga</taxon>
    </lineage>
</organism>
<protein>
    <submittedName>
        <fullName evidence="2">DUF1801 domain-containing protein</fullName>
    </submittedName>
</protein>
<dbReference type="Gene3D" id="3.90.1150.200">
    <property type="match status" value="1"/>
</dbReference>
<accession>A0ABT8KPY4</accession>
<feature type="domain" description="YdhG-like" evidence="1">
    <location>
        <begin position="26"/>
        <end position="116"/>
    </location>
</feature>
<dbReference type="Proteomes" id="UP001172082">
    <property type="component" value="Unassembled WGS sequence"/>
</dbReference>
<name>A0ABT8KPY4_9BACT</name>
<dbReference type="InterPro" id="IPR014922">
    <property type="entry name" value="YdhG-like"/>
</dbReference>
<sequence length="121" mass="14247">MIKKSTDPKTQEFIDNIEILDQTQFQILNKLRGIVFDHFPQVKERIMYGGIIFSYDEDFGGVFVYKSHVSFEFSFGYKFNDPENLLEGGGKFRRHLKFRSLDDVEAKKADFFIKQAKEMES</sequence>
<evidence type="ECO:0000313" key="3">
    <source>
        <dbReference type="Proteomes" id="UP001172082"/>
    </source>
</evidence>
<dbReference type="SUPFAM" id="SSF159888">
    <property type="entry name" value="YdhG-like"/>
    <property type="match status" value="1"/>
</dbReference>
<proteinExistence type="predicted"/>
<reference evidence="2" key="1">
    <citation type="submission" date="2023-06" db="EMBL/GenBank/DDBJ databases">
        <title>Genomic of Parafulvivirga corallium.</title>
        <authorList>
            <person name="Wang G."/>
        </authorList>
    </citation>
    <scope>NUCLEOTIDE SEQUENCE</scope>
    <source>
        <strain evidence="2">BMA10</strain>
    </source>
</reference>
<keyword evidence="3" id="KW-1185">Reference proteome</keyword>
<evidence type="ECO:0000313" key="2">
    <source>
        <dbReference type="EMBL" id="MDN5202781.1"/>
    </source>
</evidence>
<dbReference type="Pfam" id="PF08818">
    <property type="entry name" value="DUF1801"/>
    <property type="match status" value="1"/>
</dbReference>
<dbReference type="RefSeq" id="WP_346752804.1">
    <property type="nucleotide sequence ID" value="NZ_JAUJEA010000005.1"/>
</dbReference>